<dbReference type="Gene3D" id="3.40.50.80">
    <property type="entry name" value="Nucleotide-binding domain of ferredoxin-NADP reductase (FNR) module"/>
    <property type="match status" value="1"/>
</dbReference>
<proteinExistence type="predicted"/>
<accession>A0A7I9XSL8</accession>
<keyword evidence="2" id="KW-1185">Reference proteome</keyword>
<dbReference type="EMBL" id="BLKW01000002">
    <property type="protein sequence ID" value="GFG72985.1"/>
    <property type="molecule type" value="Genomic_DNA"/>
</dbReference>
<evidence type="ECO:0000313" key="2">
    <source>
        <dbReference type="Proteomes" id="UP000465361"/>
    </source>
</evidence>
<dbReference type="InterPro" id="IPR039261">
    <property type="entry name" value="FNR_nucleotide-bd"/>
</dbReference>
<protein>
    <submittedName>
        <fullName evidence="1">Uncharacterized protein</fullName>
    </submittedName>
</protein>
<gene>
    <name evidence="1" type="ORF">MBOT_03500</name>
</gene>
<dbReference type="AlphaFoldDB" id="A0A7I9XSL8"/>
<dbReference type="SUPFAM" id="SSF52343">
    <property type="entry name" value="Ferredoxin reductase-like, C-terminal NADP-linked domain"/>
    <property type="match status" value="1"/>
</dbReference>
<evidence type="ECO:0000313" key="1">
    <source>
        <dbReference type="EMBL" id="GFG72985.1"/>
    </source>
</evidence>
<organism evidence="1 2">
    <name type="scientific">Mycobacterium botniense</name>
    <dbReference type="NCBI Taxonomy" id="84962"/>
    <lineage>
        <taxon>Bacteria</taxon>
        <taxon>Bacillati</taxon>
        <taxon>Actinomycetota</taxon>
        <taxon>Actinomycetes</taxon>
        <taxon>Mycobacteriales</taxon>
        <taxon>Mycobacteriaceae</taxon>
        <taxon>Mycobacterium</taxon>
    </lineage>
</organism>
<sequence length="117" mass="13179">MCDVRQDLGLGSRYADRLEIKHVLSREPHRNPPLTGRIDRPRLRTWLAEELRPGEVDEWFLCGPPGLIETARETLLAHGVDPKRIHLELFYGYDTTGVSNPAVHAAPAGPSCSTVRW</sequence>
<name>A0A7I9XSL8_9MYCO</name>
<comment type="caution">
    <text evidence="1">The sequence shown here is derived from an EMBL/GenBank/DDBJ whole genome shotgun (WGS) entry which is preliminary data.</text>
</comment>
<dbReference type="Proteomes" id="UP000465361">
    <property type="component" value="Unassembled WGS sequence"/>
</dbReference>
<reference evidence="1 2" key="1">
    <citation type="journal article" date="2019" name="Emerg. Microbes Infect.">
        <title>Comprehensive subspecies identification of 175 nontuberculous mycobacteria species based on 7547 genomic profiles.</title>
        <authorList>
            <person name="Matsumoto Y."/>
            <person name="Kinjo T."/>
            <person name="Motooka D."/>
            <person name="Nabeya D."/>
            <person name="Jung N."/>
            <person name="Uechi K."/>
            <person name="Horii T."/>
            <person name="Iida T."/>
            <person name="Fujita J."/>
            <person name="Nakamura S."/>
        </authorList>
    </citation>
    <scope>NUCLEOTIDE SEQUENCE [LARGE SCALE GENOMIC DNA]</scope>
    <source>
        <strain evidence="1 2">JCM 17322</strain>
    </source>
</reference>